<dbReference type="PANTHER" id="PTHR43237">
    <property type="entry name" value="NADP-DEPENDENT MALIC ENZYME"/>
    <property type="match status" value="1"/>
</dbReference>
<comment type="cofactor">
    <cofactor evidence="2">
        <name>Mg(2+)</name>
        <dbReference type="ChEBI" id="CHEBI:18420"/>
    </cofactor>
</comment>
<dbReference type="Gene3D" id="3.40.50.720">
    <property type="entry name" value="NAD(P)-binding Rossmann-like Domain"/>
    <property type="match status" value="1"/>
</dbReference>
<reference evidence="14 15" key="1">
    <citation type="submission" date="2020-08" db="EMBL/GenBank/DDBJ databases">
        <title>Genomic Encyclopedia of Type Strains, Phase IV (KMG-IV): sequencing the most valuable type-strain genomes for metagenomic binning, comparative biology and taxonomic classification.</title>
        <authorList>
            <person name="Goeker M."/>
        </authorList>
    </citation>
    <scope>NUCLEOTIDE SEQUENCE [LARGE SCALE GENOMIC DNA]</scope>
    <source>
        <strain evidence="14 15">DSM 23562</strain>
    </source>
</reference>
<dbReference type="AlphaFoldDB" id="A0A7W9W674"/>
<dbReference type="InterPro" id="IPR042112">
    <property type="entry name" value="P_AcTrfase_dom2"/>
</dbReference>
<evidence type="ECO:0000256" key="8">
    <source>
        <dbReference type="ARBA" id="ARBA00023268"/>
    </source>
</evidence>
<proteinExistence type="inferred from homology"/>
<dbReference type="InterPro" id="IPR037062">
    <property type="entry name" value="Malic_N_dom_sf"/>
</dbReference>
<dbReference type="Proteomes" id="UP000520814">
    <property type="component" value="Unassembled WGS sequence"/>
</dbReference>
<dbReference type="Gene3D" id="3.40.50.10950">
    <property type="match status" value="1"/>
</dbReference>
<feature type="domain" description="Malic enzyme N-terminal" evidence="13">
    <location>
        <begin position="17"/>
        <end position="150"/>
    </location>
</feature>
<feature type="binding site" evidence="10">
    <location>
        <position position="136"/>
    </location>
    <ligand>
        <name>a divalent metal cation</name>
        <dbReference type="ChEBI" id="CHEBI:60240"/>
    </ligand>
</feature>
<gene>
    <name evidence="14" type="ORF">HNQ39_002104</name>
</gene>
<evidence type="ECO:0000256" key="3">
    <source>
        <dbReference type="ARBA" id="ARBA00007686"/>
    </source>
</evidence>
<keyword evidence="11" id="KW-0521">NADP</keyword>
<feature type="domain" description="Malic enzyme NAD-binding" evidence="12">
    <location>
        <begin position="162"/>
        <end position="399"/>
    </location>
</feature>
<dbReference type="Gene3D" id="3.40.50.10750">
    <property type="entry name" value="Isocitrate/Isopropylmalate dehydrogenase-like"/>
    <property type="match status" value="1"/>
</dbReference>
<dbReference type="FunFam" id="3.40.50.10380:FF:000003">
    <property type="entry name" value="NADP-dependent malic enzyme"/>
    <property type="match status" value="1"/>
</dbReference>
<evidence type="ECO:0000256" key="1">
    <source>
        <dbReference type="ARBA" id="ARBA00001936"/>
    </source>
</evidence>
<feature type="active site" description="Proton acceptor" evidence="9">
    <location>
        <position position="93"/>
    </location>
</feature>
<feature type="binding site" evidence="10">
    <location>
        <position position="135"/>
    </location>
    <ligand>
        <name>a divalent metal cation</name>
        <dbReference type="ChEBI" id="CHEBI:60240"/>
    </ligand>
</feature>
<dbReference type="InterPro" id="IPR051674">
    <property type="entry name" value="Malate_Decarboxylase"/>
</dbReference>
<keyword evidence="8" id="KW-0511">Multifunctional enzyme</keyword>
<dbReference type="GO" id="GO:0046872">
    <property type="term" value="F:metal ion binding"/>
    <property type="evidence" value="ECO:0007669"/>
    <property type="project" value="UniProtKB-KW"/>
</dbReference>
<evidence type="ECO:0000256" key="5">
    <source>
        <dbReference type="ARBA" id="ARBA00008785"/>
    </source>
</evidence>
<evidence type="ECO:0000256" key="9">
    <source>
        <dbReference type="PIRSR" id="PIRSR036684-1"/>
    </source>
</evidence>
<dbReference type="Gene3D" id="3.40.50.10380">
    <property type="entry name" value="Malic enzyme, N-terminal domain"/>
    <property type="match status" value="1"/>
</dbReference>
<dbReference type="EC" id="1.1.1.40" evidence="14"/>
<dbReference type="Pfam" id="PF01515">
    <property type="entry name" value="PTA_PTB"/>
    <property type="match status" value="1"/>
</dbReference>
<evidence type="ECO:0000313" key="15">
    <source>
        <dbReference type="Proteomes" id="UP000520814"/>
    </source>
</evidence>
<dbReference type="PIRSF" id="PIRSF036684">
    <property type="entry name" value="ME_PTA"/>
    <property type="match status" value="1"/>
</dbReference>
<organism evidence="14 15">
    <name type="scientific">Armatimonas rosea</name>
    <dbReference type="NCBI Taxonomy" id="685828"/>
    <lineage>
        <taxon>Bacteria</taxon>
        <taxon>Bacillati</taxon>
        <taxon>Armatimonadota</taxon>
        <taxon>Armatimonadia</taxon>
        <taxon>Armatimonadales</taxon>
        <taxon>Armatimonadaceae</taxon>
        <taxon>Armatimonas</taxon>
    </lineage>
</organism>
<dbReference type="EMBL" id="JACHGW010000002">
    <property type="protein sequence ID" value="MBB6050313.1"/>
    <property type="molecule type" value="Genomic_DNA"/>
</dbReference>
<dbReference type="InterPro" id="IPR012302">
    <property type="entry name" value="Malic_NAD-bd"/>
</dbReference>
<sequence>MNPLDIEALEYHRRAPRGKLEVVPTKPCFTQHDLALAYTPGVAAPCRAIQKNPEEAYLYTGRGNLVAVITNGSAVLGLGNIGALASKPVMEGKVVLFKRFADLDAIDLELDTQDPEAFIQAVQLMEPSFGGINLEDIKAPECFEIEERLRKSMSIPVFHDDQHGTAIISGAALQNALELVGKKIEDVRIVFSGAGAAAIATARFYHVLGAKPENIMMVDIYGVLRPDREPAPNAVQAEFARTTDCRTLADALVGADVFVGLSAGGIVSPEMIAPMAPRPILFALANPDAEISYPDAKAARPDAIVATGRSDFPNQVNNVLGFPFLFRGALDTWSTGINEAMKIAASRSLAALAREDVPDAVAKAYGLDALRFGPDYLIPKPLDPRVLLWVAPAVAQAAMESGVARQPIDLAKYSELLEARLGKSREMMRIVFNKAKSDPKRIILTEGEHEKMIRAAYQLSEEHIAKPVLLGNAQTIAAKAAAMLLDLRGIQILDPALSERHDDYVARLLALRQRKGVTHREAKELIRRPDYFASIMVDLGEADGMVSGIGSHYSDGLKPPLQIIGSASGGQHVAGVYLVATRHKVLFFADTTVNIDPDAETLVEIALLTARLAQSFDIKPRIAMLSFSNFGSVRHPRADKMRRAAEILAERAPELNVDGEVQANTALVADILNGTYPFNRLGGEANVLIFPSLEAGNIGYKLVQQLAQADVIGPILVGMRKPVHILQRDDEVKDIINLTALAVLEAQNSH</sequence>
<comment type="similarity">
    <text evidence="5">Belongs to the malic enzymes family.</text>
</comment>
<dbReference type="SUPFAM" id="SSF53659">
    <property type="entry name" value="Isocitrate/Isopropylmalate dehydrogenase-like"/>
    <property type="match status" value="1"/>
</dbReference>
<dbReference type="InterPro" id="IPR012301">
    <property type="entry name" value="Malic_N_dom"/>
</dbReference>
<dbReference type="Pfam" id="PF03949">
    <property type="entry name" value="Malic_M"/>
    <property type="match status" value="1"/>
</dbReference>
<dbReference type="SMART" id="SM00919">
    <property type="entry name" value="Malic_M"/>
    <property type="match status" value="1"/>
</dbReference>
<accession>A0A7W9W674</accession>
<dbReference type="FunFam" id="3.40.50.720:FF:000095">
    <property type="entry name" value="NADP-dependent malic enzyme"/>
    <property type="match status" value="1"/>
</dbReference>
<evidence type="ECO:0000259" key="12">
    <source>
        <dbReference type="SMART" id="SM00919"/>
    </source>
</evidence>
<evidence type="ECO:0000256" key="10">
    <source>
        <dbReference type="PIRSR" id="PIRSR036684-2"/>
    </source>
</evidence>
<dbReference type="GO" id="GO:0016746">
    <property type="term" value="F:acyltransferase activity"/>
    <property type="evidence" value="ECO:0007669"/>
    <property type="project" value="InterPro"/>
</dbReference>
<comment type="caution">
    <text evidence="14">The sequence shown here is derived from an EMBL/GenBank/DDBJ whole genome shotgun (WGS) entry which is preliminary data.</text>
</comment>
<dbReference type="SUPFAM" id="SSF53223">
    <property type="entry name" value="Aminoacid dehydrogenase-like, N-terminal domain"/>
    <property type="match status" value="1"/>
</dbReference>
<evidence type="ECO:0000256" key="6">
    <source>
        <dbReference type="ARBA" id="ARBA00022723"/>
    </source>
</evidence>
<feature type="binding site" evidence="11">
    <location>
        <position position="286"/>
    </location>
    <ligand>
        <name>a divalent metal cation</name>
        <dbReference type="ChEBI" id="CHEBI:60240"/>
    </ligand>
</feature>
<keyword evidence="7 14" id="KW-0560">Oxidoreductase</keyword>
<dbReference type="Pfam" id="PF00390">
    <property type="entry name" value="malic"/>
    <property type="match status" value="1"/>
</dbReference>
<dbReference type="InterPro" id="IPR036291">
    <property type="entry name" value="NAD(P)-bd_dom_sf"/>
</dbReference>
<keyword evidence="6 10" id="KW-0479">Metal-binding</keyword>
<keyword evidence="15" id="KW-1185">Reference proteome</keyword>
<dbReference type="GO" id="GO:0051287">
    <property type="term" value="F:NAD binding"/>
    <property type="evidence" value="ECO:0007669"/>
    <property type="project" value="InterPro"/>
</dbReference>
<dbReference type="CDD" id="cd05311">
    <property type="entry name" value="NAD_bind_2_malic_enz"/>
    <property type="match status" value="1"/>
</dbReference>
<comment type="similarity">
    <text evidence="3">In the N-terminal section; belongs to the malic enzymes family.</text>
</comment>
<evidence type="ECO:0000259" key="13">
    <source>
        <dbReference type="SMART" id="SM01274"/>
    </source>
</evidence>
<name>A0A7W9W674_ARMRO</name>
<comment type="similarity">
    <text evidence="4">In the C-terminal section; belongs to the phosphate acetyltransferase and butyryltransferase family.</text>
</comment>
<dbReference type="GO" id="GO:0006108">
    <property type="term" value="P:malate metabolic process"/>
    <property type="evidence" value="ECO:0007669"/>
    <property type="project" value="InterPro"/>
</dbReference>
<protein>
    <submittedName>
        <fullName evidence="14">Malate dehydrogenase (Oxaloacetate-decarboxylating)(NADP+)</fullName>
        <ecNumber evidence="14">1.1.1.40</ecNumber>
    </submittedName>
</protein>
<dbReference type="SMART" id="SM01274">
    <property type="entry name" value="malic"/>
    <property type="match status" value="1"/>
</dbReference>
<dbReference type="PANTHER" id="PTHR43237:SF4">
    <property type="entry name" value="NADP-DEPENDENT MALIC ENZYME"/>
    <property type="match status" value="1"/>
</dbReference>
<feature type="binding site" evidence="11">
    <location>
        <position position="161"/>
    </location>
    <ligand>
        <name>a divalent metal cation</name>
        <dbReference type="ChEBI" id="CHEBI:60240"/>
    </ligand>
</feature>
<comment type="cofactor">
    <cofactor evidence="1">
        <name>Mn(2+)</name>
        <dbReference type="ChEBI" id="CHEBI:29035"/>
    </cofactor>
</comment>
<dbReference type="InterPro" id="IPR002505">
    <property type="entry name" value="PTA_PTB"/>
</dbReference>
<evidence type="ECO:0000313" key="14">
    <source>
        <dbReference type="EMBL" id="MBB6050313.1"/>
    </source>
</evidence>
<feature type="binding site" evidence="11">
    <location>
        <begin position="75"/>
        <end position="82"/>
    </location>
    <ligand>
        <name>NADP(+)</name>
        <dbReference type="ChEBI" id="CHEBI:58349"/>
    </ligand>
</feature>
<dbReference type="RefSeq" id="WP_184195036.1">
    <property type="nucleotide sequence ID" value="NZ_JACHGW010000002.1"/>
</dbReference>
<evidence type="ECO:0000256" key="2">
    <source>
        <dbReference type="ARBA" id="ARBA00001946"/>
    </source>
</evidence>
<dbReference type="InterPro" id="IPR012188">
    <property type="entry name" value="ME_PTA"/>
</dbReference>
<dbReference type="GO" id="GO:0004473">
    <property type="term" value="F:malate dehydrogenase (decarboxylating) (NADP+) activity"/>
    <property type="evidence" value="ECO:0007669"/>
    <property type="project" value="UniProtKB-EC"/>
</dbReference>
<dbReference type="InterPro" id="IPR042113">
    <property type="entry name" value="P_AcTrfase_dom1"/>
</dbReference>
<dbReference type="SUPFAM" id="SSF51735">
    <property type="entry name" value="NAD(P)-binding Rossmann-fold domains"/>
    <property type="match status" value="1"/>
</dbReference>
<dbReference type="InterPro" id="IPR046346">
    <property type="entry name" value="Aminoacid_DH-like_N_sf"/>
</dbReference>
<evidence type="ECO:0000256" key="4">
    <source>
        <dbReference type="ARBA" id="ARBA00008756"/>
    </source>
</evidence>
<evidence type="ECO:0000256" key="11">
    <source>
        <dbReference type="PIRSR" id="PIRSR036684-3"/>
    </source>
</evidence>
<dbReference type="InterPro" id="IPR045213">
    <property type="entry name" value="Malic_NAD-bd_bact_type"/>
</dbReference>
<evidence type="ECO:0000256" key="7">
    <source>
        <dbReference type="ARBA" id="ARBA00023002"/>
    </source>
</evidence>